<accession>A0A198AD10</accession>
<keyword evidence="6" id="KW-1185">Reference proteome</keyword>
<comment type="caution">
    <text evidence="5">The sequence shown here is derived from an EMBL/GenBank/DDBJ whole genome shotgun (WGS) entry which is preliminary data.</text>
</comment>
<dbReference type="Proteomes" id="UP000078454">
    <property type="component" value="Unassembled WGS sequence"/>
</dbReference>
<protein>
    <recommendedName>
        <fullName evidence="7">Glycosyl hydrolase family 88</fullName>
    </recommendedName>
</protein>
<dbReference type="EMBL" id="LYPB01000060">
    <property type="protein sequence ID" value="OAS18985.1"/>
    <property type="molecule type" value="Genomic_DNA"/>
</dbReference>
<evidence type="ECO:0008006" key="7">
    <source>
        <dbReference type="Google" id="ProtNLM"/>
    </source>
</evidence>
<dbReference type="Pfam" id="PF07470">
    <property type="entry name" value="Glyco_hydro_88"/>
    <property type="match status" value="1"/>
</dbReference>
<feature type="active site" description="Nucleophile" evidence="3">
    <location>
        <position position="110"/>
    </location>
</feature>
<dbReference type="Gene3D" id="1.50.10.10">
    <property type="match status" value="1"/>
</dbReference>
<dbReference type="AlphaFoldDB" id="A0A198AD10"/>
<evidence type="ECO:0000313" key="5">
    <source>
        <dbReference type="EMBL" id="OAS18985.1"/>
    </source>
</evidence>
<feature type="binding site" evidence="4">
    <location>
        <position position="244"/>
    </location>
    <ligand>
        <name>substrate</name>
    </ligand>
</feature>
<sequence length="389" mass="43678">MIQANLEGECKLKAILQENKTFIQGTWERIGAKISKTSQRIQDGFPHTTINGVYDDWHDELSWWTNSFWAGILWQLYKDDPSNETYKVYAQSIEKKMDAVLHSYDQLHHDVGFMWLLTSVLNHELTGYQGARQRALLAASVLSSRYNFAGGYIRAWNGSGNDGWAIIDCMMNIPLLFWASEQSNDDRFKHIGIQHADKTLKAFVREDGSVHHIVSFDEKTGEVVDIPRGQGYASGSSWSRGQSWAIYGFAQTYNWTGKTEYLQAAKRIAHYVLTCLPLNGYVPLCDYRQPANATLLDSSAGAITACGLIEIAKAVPEAEKDLYLQSAILILKALDEQCAIWDLSDECLLTKATAAFHPGNNPRTAVENGALIYGDYYFLEAIAKLRALL</sequence>
<dbReference type="InterPro" id="IPR008928">
    <property type="entry name" value="6-hairpin_glycosidase_sf"/>
</dbReference>
<feature type="binding site" evidence="4">
    <location>
        <position position="240"/>
    </location>
    <ligand>
        <name>substrate</name>
    </ligand>
</feature>
<organism evidence="5 6">
    <name type="scientific">Paenibacillus oryzisoli</name>
    <dbReference type="NCBI Taxonomy" id="1850517"/>
    <lineage>
        <taxon>Bacteria</taxon>
        <taxon>Bacillati</taxon>
        <taxon>Bacillota</taxon>
        <taxon>Bacilli</taxon>
        <taxon>Bacillales</taxon>
        <taxon>Paenibacillaceae</taxon>
        <taxon>Paenibacillus</taxon>
    </lineage>
</organism>
<dbReference type="InterPro" id="IPR010905">
    <property type="entry name" value="Glyco_hydro_88"/>
</dbReference>
<feature type="active site" description="Proton donor" evidence="3">
    <location>
        <position position="168"/>
    </location>
</feature>
<evidence type="ECO:0000256" key="2">
    <source>
        <dbReference type="ARBA" id="ARBA00038358"/>
    </source>
</evidence>
<feature type="binding site" evidence="4">
    <location>
        <position position="110"/>
    </location>
    <ligand>
        <name>substrate</name>
    </ligand>
</feature>
<evidence type="ECO:0000256" key="1">
    <source>
        <dbReference type="ARBA" id="ARBA00022801"/>
    </source>
</evidence>
<dbReference type="InterPro" id="IPR012341">
    <property type="entry name" value="6hp_glycosidase-like_sf"/>
</dbReference>
<dbReference type="PANTHER" id="PTHR36845">
    <property type="entry name" value="HYDROLASE, PUTATIVE (AFU_ORTHOLOGUE AFUA_7G05090)-RELATED"/>
    <property type="match status" value="1"/>
</dbReference>
<evidence type="ECO:0000313" key="6">
    <source>
        <dbReference type="Proteomes" id="UP000078454"/>
    </source>
</evidence>
<gene>
    <name evidence="5" type="ORF">A8708_27010</name>
</gene>
<dbReference type="GO" id="GO:0000272">
    <property type="term" value="P:polysaccharide catabolic process"/>
    <property type="evidence" value="ECO:0007669"/>
    <property type="project" value="TreeGrafter"/>
</dbReference>
<dbReference type="OrthoDB" id="428577at2"/>
<dbReference type="PANTHER" id="PTHR36845:SF1">
    <property type="entry name" value="HYDROLASE, PUTATIVE (AFU_ORTHOLOGUE AFUA_7G05090)-RELATED"/>
    <property type="match status" value="1"/>
</dbReference>
<dbReference type="SUPFAM" id="SSF48208">
    <property type="entry name" value="Six-hairpin glycosidases"/>
    <property type="match status" value="1"/>
</dbReference>
<keyword evidence="1" id="KW-0378">Hydrolase</keyword>
<feature type="binding site" evidence="4">
    <location>
        <position position="168"/>
    </location>
    <ligand>
        <name>substrate</name>
    </ligand>
</feature>
<dbReference type="InterPro" id="IPR052369">
    <property type="entry name" value="UG_Glycosaminoglycan_Hydrolase"/>
</dbReference>
<evidence type="ECO:0000256" key="4">
    <source>
        <dbReference type="PIRSR" id="PIRSR610905-2"/>
    </source>
</evidence>
<dbReference type="STRING" id="1850517.A8708_27010"/>
<name>A0A198AD10_9BACL</name>
<dbReference type="GO" id="GO:0052757">
    <property type="term" value="F:chondroitin hydrolase activity"/>
    <property type="evidence" value="ECO:0007669"/>
    <property type="project" value="TreeGrafter"/>
</dbReference>
<evidence type="ECO:0000256" key="3">
    <source>
        <dbReference type="PIRSR" id="PIRSR610905-1"/>
    </source>
</evidence>
<proteinExistence type="inferred from homology"/>
<reference evidence="5 6" key="1">
    <citation type="submission" date="2016-05" db="EMBL/GenBank/DDBJ databases">
        <title>Paenibacillus sp. 1ZS3-15 nov., isolated from the rhizosphere soil.</title>
        <authorList>
            <person name="Zhang X.X."/>
            <person name="Zhang J."/>
        </authorList>
    </citation>
    <scope>NUCLEOTIDE SEQUENCE [LARGE SCALE GENOMIC DNA]</scope>
    <source>
        <strain evidence="5 6">1ZS3-15</strain>
    </source>
</reference>
<comment type="similarity">
    <text evidence="2">Belongs to the glycosyl hydrolase 88 family.</text>
</comment>